<evidence type="ECO:0000259" key="2">
    <source>
        <dbReference type="PROSITE" id="PS50206"/>
    </source>
</evidence>
<dbReference type="PANTHER" id="PTHR43268:SF3">
    <property type="entry name" value="RHODANESE-LIKE DOMAIN-CONTAINING PROTEIN 7-RELATED"/>
    <property type="match status" value="1"/>
</dbReference>
<dbReference type="OrthoDB" id="9784108at2"/>
<evidence type="ECO:0000313" key="4">
    <source>
        <dbReference type="Proteomes" id="UP000006860"/>
    </source>
</evidence>
<dbReference type="AlphaFoldDB" id="F0SP88"/>
<dbReference type="SMART" id="SM00450">
    <property type="entry name" value="RHOD"/>
    <property type="match status" value="1"/>
</dbReference>
<dbReference type="GO" id="GO:0001522">
    <property type="term" value="P:pseudouridine synthesis"/>
    <property type="evidence" value="ECO:0007669"/>
    <property type="project" value="InterPro"/>
</dbReference>
<organism evidence="3 4">
    <name type="scientific">Rubinisphaera brasiliensis (strain ATCC 49424 / DSM 5305 / JCM 21570 / IAM 15109 / NBRC 103401 / IFAM 1448)</name>
    <name type="common">Planctomyces brasiliensis</name>
    <dbReference type="NCBI Taxonomy" id="756272"/>
    <lineage>
        <taxon>Bacteria</taxon>
        <taxon>Pseudomonadati</taxon>
        <taxon>Planctomycetota</taxon>
        <taxon>Planctomycetia</taxon>
        <taxon>Planctomycetales</taxon>
        <taxon>Planctomycetaceae</taxon>
        <taxon>Rubinisphaera</taxon>
    </lineage>
</organism>
<dbReference type="EC" id="1.14.-.-" evidence="1"/>
<comment type="catalytic activity">
    <reaction evidence="1">
        <text>uridine(34) in tRNA + AH2 + O2 = 5-hydroxyuridine(34) in tRNA + A + H2O</text>
        <dbReference type="Rhea" id="RHEA:64224"/>
        <dbReference type="Rhea" id="RHEA-COMP:11727"/>
        <dbReference type="Rhea" id="RHEA-COMP:13381"/>
        <dbReference type="ChEBI" id="CHEBI:13193"/>
        <dbReference type="ChEBI" id="CHEBI:15377"/>
        <dbReference type="ChEBI" id="CHEBI:15379"/>
        <dbReference type="ChEBI" id="CHEBI:17499"/>
        <dbReference type="ChEBI" id="CHEBI:65315"/>
        <dbReference type="ChEBI" id="CHEBI:136877"/>
    </reaction>
</comment>
<comment type="similarity">
    <text evidence="1">Belongs to the TrhO family.</text>
</comment>
<dbReference type="Pfam" id="PF00849">
    <property type="entry name" value="PseudoU_synth_2"/>
    <property type="match status" value="1"/>
</dbReference>
<keyword evidence="4" id="KW-1185">Reference proteome</keyword>
<feature type="domain" description="Rhodanese" evidence="2">
    <location>
        <begin position="137"/>
        <end position="231"/>
    </location>
</feature>
<name>F0SP88_RUBBR</name>
<protein>
    <recommendedName>
        <fullName evidence="1">tRNA uridine(34) hydroxylase</fullName>
        <ecNumber evidence="1">1.14.-.-</ecNumber>
    </recommendedName>
    <alternativeName>
        <fullName evidence="1">tRNA hydroxylation protein O</fullName>
    </alternativeName>
</protein>
<dbReference type="HAMAP" id="MF_00469">
    <property type="entry name" value="TrhO"/>
    <property type="match status" value="1"/>
</dbReference>
<dbReference type="GO" id="GO:0009982">
    <property type="term" value="F:pseudouridine synthase activity"/>
    <property type="evidence" value="ECO:0007669"/>
    <property type="project" value="InterPro"/>
</dbReference>
<dbReference type="eggNOG" id="COG1054">
    <property type="taxonomic scope" value="Bacteria"/>
</dbReference>
<dbReference type="SUPFAM" id="SSF55120">
    <property type="entry name" value="Pseudouridine synthase"/>
    <property type="match status" value="1"/>
</dbReference>
<dbReference type="PANTHER" id="PTHR43268">
    <property type="entry name" value="THIOSULFATE SULFURTRANSFERASE/RHODANESE-LIKE DOMAIN-CONTAINING PROTEIN 2"/>
    <property type="match status" value="1"/>
</dbReference>
<dbReference type="InterPro" id="IPR020103">
    <property type="entry name" value="PsdUridine_synth_cat_dom_sf"/>
</dbReference>
<dbReference type="EMBL" id="CP002546">
    <property type="protein sequence ID" value="ADY62196.1"/>
    <property type="molecule type" value="Genomic_DNA"/>
</dbReference>
<dbReference type="STRING" id="756272.Plabr_4625"/>
<dbReference type="GO" id="GO:0016705">
    <property type="term" value="F:oxidoreductase activity, acting on paired donors, with incorporation or reduction of molecular oxygen"/>
    <property type="evidence" value="ECO:0007669"/>
    <property type="project" value="UniProtKB-UniRule"/>
</dbReference>
<proteinExistence type="inferred from homology"/>
<dbReference type="Proteomes" id="UP000006860">
    <property type="component" value="Chromosome"/>
</dbReference>
<dbReference type="Gene3D" id="3.30.70.100">
    <property type="match status" value="1"/>
</dbReference>
<keyword evidence="1" id="KW-0819">tRNA processing</keyword>
<evidence type="ECO:0000256" key="1">
    <source>
        <dbReference type="HAMAP-Rule" id="MF_00469"/>
    </source>
</evidence>
<sequence length="621" mass="70800">MVASPAAPQAANDTLPYVNIAAYLFAKLDRLPERRAELLAFCKERQLKGTILLAPEGINLFMAGLREPIDELLAHLRADPLLAELEAKESFSETQPFSRLLVKLKKEIIAFGIDGIEPGDYTSKKIPPQTLKQWLDEGRPLTLLDTRNDYEVELGTFENALPIGVDSFRDFPDKVRQLPEEMKDRPIVMFCTGGIRCEKAGPFMEREGFREIYQLEGGILKYFEECGGEHYSGDCFVFDHRVALDPQLKETATTQCFACQHPLTPEQQASEKYVAGVSCPFCWTEPDIKRWTPEEREQRIREVATPLPGSSSYTNERPLNVPQKYHDWTLLDFLADYHPHVSREDWASVCEAGLIRYRDRAWQADQLVWEGQRLLRLEPNTIEPDVNPNIKLITWQNQLVVFDKPAPLPVHPCGRFNKNSMTMLLDLAFPETKLRPAHRLDANTTGLIVFTSHRDHSLRIQRQFERGEAEKTYLCRVNGQPTEEKFRCDLPISRDTAEAGARCIDEENGLSASTEFRVLKRLDDGTALVEAKPLTGRTNQIRVHLWHLGFPILNDSVYLPEQKIGEKITHDVSAQPMCLHSWKLRLREPETGEGLNFETPLPAWGTDAAEFSDVPRLEPTK</sequence>
<dbReference type="SUPFAM" id="SSF52821">
    <property type="entry name" value="Rhodanese/Cell cycle control phosphatase"/>
    <property type="match status" value="1"/>
</dbReference>
<dbReference type="GO" id="GO:0006400">
    <property type="term" value="P:tRNA modification"/>
    <property type="evidence" value="ECO:0007669"/>
    <property type="project" value="UniProtKB-UniRule"/>
</dbReference>
<dbReference type="InterPro" id="IPR020936">
    <property type="entry name" value="TrhO"/>
</dbReference>
<dbReference type="InterPro" id="IPR006145">
    <property type="entry name" value="PsdUridine_synth_RsuA/RluA"/>
</dbReference>
<dbReference type="HOGENOM" id="CLU_452590_0_0_0"/>
<dbReference type="CDD" id="cd01518">
    <property type="entry name" value="RHOD_YceA"/>
    <property type="match status" value="1"/>
</dbReference>
<dbReference type="Gene3D" id="3.40.250.10">
    <property type="entry name" value="Rhodanese-like domain"/>
    <property type="match status" value="1"/>
</dbReference>
<reference evidence="4" key="1">
    <citation type="submission" date="2011-02" db="EMBL/GenBank/DDBJ databases">
        <title>The complete genome of Planctomyces brasiliensis DSM 5305.</title>
        <authorList>
            <person name="Lucas S."/>
            <person name="Copeland A."/>
            <person name="Lapidus A."/>
            <person name="Bruce D."/>
            <person name="Goodwin L."/>
            <person name="Pitluck S."/>
            <person name="Kyrpides N."/>
            <person name="Mavromatis K."/>
            <person name="Pagani I."/>
            <person name="Ivanova N."/>
            <person name="Ovchinnikova G."/>
            <person name="Lu M."/>
            <person name="Detter J.C."/>
            <person name="Han C."/>
            <person name="Land M."/>
            <person name="Hauser L."/>
            <person name="Markowitz V."/>
            <person name="Cheng J.-F."/>
            <person name="Hugenholtz P."/>
            <person name="Woyke T."/>
            <person name="Wu D."/>
            <person name="Tindall B."/>
            <person name="Pomrenke H.G."/>
            <person name="Brambilla E."/>
            <person name="Klenk H.-P."/>
            <person name="Eisen J.A."/>
        </authorList>
    </citation>
    <scope>NUCLEOTIDE SEQUENCE [LARGE SCALE GENOMIC DNA]</scope>
    <source>
        <strain evidence="4">ATCC 49424 / DSM 5305 / JCM 21570 / NBRC 103401 / IFAM 1448</strain>
    </source>
</reference>
<keyword evidence="1" id="KW-0560">Oxidoreductase</keyword>
<dbReference type="InterPro" id="IPR001763">
    <property type="entry name" value="Rhodanese-like_dom"/>
</dbReference>
<accession>F0SP88</accession>
<dbReference type="Pfam" id="PF00581">
    <property type="entry name" value="Rhodanese"/>
    <property type="match status" value="1"/>
</dbReference>
<dbReference type="PROSITE" id="PS50206">
    <property type="entry name" value="RHODANESE_3"/>
    <property type="match status" value="1"/>
</dbReference>
<dbReference type="PROSITE" id="PS01129">
    <property type="entry name" value="PSI_RLU"/>
    <property type="match status" value="1"/>
</dbReference>
<dbReference type="GO" id="GO:0003723">
    <property type="term" value="F:RNA binding"/>
    <property type="evidence" value="ECO:0007669"/>
    <property type="project" value="InterPro"/>
</dbReference>
<evidence type="ECO:0000313" key="3">
    <source>
        <dbReference type="EMBL" id="ADY62196.1"/>
    </source>
</evidence>
<dbReference type="NCBIfam" id="NF003703">
    <property type="entry name" value="PRK05320.1"/>
    <property type="match status" value="1"/>
</dbReference>
<dbReference type="InterPro" id="IPR006224">
    <property type="entry name" value="PsdUridine_synth_RluA-like_CS"/>
</dbReference>
<dbReference type="eggNOG" id="COG0564">
    <property type="taxonomic scope" value="Bacteria"/>
</dbReference>
<dbReference type="RefSeq" id="WP_013630900.1">
    <property type="nucleotide sequence ID" value="NC_015174.1"/>
</dbReference>
<comment type="function">
    <text evidence="1">Catalyzes oxygen-dependent 5-hydroxyuridine (ho5U) modification at position 34 in tRNAs.</text>
</comment>
<dbReference type="GO" id="GO:0140098">
    <property type="term" value="F:catalytic activity, acting on RNA"/>
    <property type="evidence" value="ECO:0007669"/>
    <property type="project" value="UniProtKB-ARBA"/>
</dbReference>
<dbReference type="KEGG" id="pbs:Plabr_4625"/>
<gene>
    <name evidence="1" type="primary">trhO</name>
    <name evidence="3" type="ordered locus">Plabr_4625</name>
</gene>
<dbReference type="InterPro" id="IPR040503">
    <property type="entry name" value="TRHO_N"/>
</dbReference>
<dbReference type="Pfam" id="PF17773">
    <property type="entry name" value="UPF0176_N"/>
    <property type="match status" value="1"/>
</dbReference>
<dbReference type="InterPro" id="IPR036873">
    <property type="entry name" value="Rhodanese-like_dom_sf"/>
</dbReference>
<dbReference type="Gene3D" id="3.30.2350.10">
    <property type="entry name" value="Pseudouridine synthase"/>
    <property type="match status" value="1"/>
</dbReference>